<evidence type="ECO:0000256" key="5">
    <source>
        <dbReference type="SAM" id="SignalP"/>
    </source>
</evidence>
<keyword evidence="8" id="KW-1185">Reference proteome</keyword>
<dbReference type="Proteomes" id="UP000008793">
    <property type="component" value="Chromosome"/>
</dbReference>
<dbReference type="PANTHER" id="PTHR13887:SF14">
    <property type="entry name" value="DISULFIDE BOND FORMATION PROTEIN D"/>
    <property type="match status" value="1"/>
</dbReference>
<evidence type="ECO:0000256" key="4">
    <source>
        <dbReference type="ARBA" id="ARBA00023284"/>
    </source>
</evidence>
<organism evidence="8">
    <name type="scientific">Erwinia billingiae (strain Eb661)</name>
    <dbReference type="NCBI Taxonomy" id="634500"/>
    <lineage>
        <taxon>Bacteria</taxon>
        <taxon>Pseudomonadati</taxon>
        <taxon>Pseudomonadota</taxon>
        <taxon>Gammaproteobacteria</taxon>
        <taxon>Enterobacterales</taxon>
        <taxon>Erwiniaceae</taxon>
        <taxon>Erwinia</taxon>
    </lineage>
</organism>
<reference evidence="7 8" key="1">
    <citation type="journal article" date="2010" name="BMC Genomics">
        <title>Genome comparison of the epiphytic bacteria Erwinia billingiae and E. tasmaniensis with the pear pathogen E. pyrifoliae.</title>
        <authorList>
            <person name="Kube M."/>
            <person name="Migdoll A.M."/>
            <person name="Gehring I."/>
            <person name="Heitmann K."/>
            <person name="Mayer Y."/>
            <person name="Kuhl H."/>
            <person name="Knaust F."/>
            <person name="Geider K."/>
            <person name="Reinhardt R."/>
        </authorList>
    </citation>
    <scope>NUCLEOTIDE SEQUENCE [LARGE SCALE GENOMIC DNA]</scope>
    <source>
        <strain evidence="7 8">Eb661</strain>
    </source>
</reference>
<dbReference type="InterPro" id="IPR013766">
    <property type="entry name" value="Thioredoxin_domain"/>
</dbReference>
<feature type="chain" id="PRO_5003118025" evidence="5">
    <location>
        <begin position="18"/>
        <end position="239"/>
    </location>
</feature>
<evidence type="ECO:0000256" key="1">
    <source>
        <dbReference type="ARBA" id="ARBA00022729"/>
    </source>
</evidence>
<dbReference type="InterPro" id="IPR036249">
    <property type="entry name" value="Thioredoxin-like_sf"/>
</dbReference>
<dbReference type="Pfam" id="PF18312">
    <property type="entry name" value="ScsC_N"/>
    <property type="match status" value="1"/>
</dbReference>
<dbReference type="GO" id="GO:0015036">
    <property type="term" value="F:disulfide oxidoreductase activity"/>
    <property type="evidence" value="ECO:0007669"/>
    <property type="project" value="UniProtKB-ARBA"/>
</dbReference>
<feature type="domain" description="Thioredoxin" evidence="6">
    <location>
        <begin position="44"/>
        <end position="236"/>
    </location>
</feature>
<dbReference type="PANTHER" id="PTHR13887">
    <property type="entry name" value="GLUTATHIONE S-TRANSFERASE KAPPA"/>
    <property type="match status" value="1"/>
</dbReference>
<feature type="signal peptide" evidence="5">
    <location>
        <begin position="1"/>
        <end position="17"/>
    </location>
</feature>
<protein>
    <submittedName>
        <fullName evidence="7">Secreted protein, suppressor for copper-sensitivity C</fullName>
    </submittedName>
</protein>
<evidence type="ECO:0000259" key="6">
    <source>
        <dbReference type="PROSITE" id="PS51352"/>
    </source>
</evidence>
<gene>
    <name evidence="7" type="primary">scsC</name>
    <name evidence="7" type="ordered locus">EbC_09380</name>
</gene>
<dbReference type="CDD" id="cd03023">
    <property type="entry name" value="DsbA_Com1_like"/>
    <property type="match status" value="1"/>
</dbReference>
<keyword evidence="4" id="KW-0676">Redox-active center</keyword>
<evidence type="ECO:0000256" key="2">
    <source>
        <dbReference type="ARBA" id="ARBA00023002"/>
    </source>
</evidence>
<proteinExistence type="predicted"/>
<dbReference type="PROSITE" id="PS51352">
    <property type="entry name" value="THIOREDOXIN_2"/>
    <property type="match status" value="1"/>
</dbReference>
<evidence type="ECO:0000313" key="8">
    <source>
        <dbReference type="Proteomes" id="UP000008793"/>
    </source>
</evidence>
<accession>D8MNR2</accession>
<dbReference type="GeneID" id="90510960"/>
<keyword evidence="3" id="KW-1015">Disulfide bond</keyword>
<dbReference type="Pfam" id="PF01323">
    <property type="entry name" value="DSBA"/>
    <property type="match status" value="1"/>
</dbReference>
<evidence type="ECO:0000313" key="7">
    <source>
        <dbReference type="EMBL" id="CAX58469.1"/>
    </source>
</evidence>
<dbReference type="AlphaFoldDB" id="D8MNR2"/>
<dbReference type="STRING" id="634500.EbC_09380"/>
<dbReference type="InterPro" id="IPR017937">
    <property type="entry name" value="Thioredoxin_CS"/>
</dbReference>
<dbReference type="KEGG" id="ebi:EbC_09380"/>
<dbReference type="RefSeq" id="WP_013200972.1">
    <property type="nucleotide sequence ID" value="NC_014306.1"/>
</dbReference>
<keyword evidence="1 5" id="KW-0732">Signal</keyword>
<dbReference type="EMBL" id="FP236843">
    <property type="protein sequence ID" value="CAX58469.1"/>
    <property type="molecule type" value="Genomic_DNA"/>
</dbReference>
<evidence type="ECO:0000256" key="3">
    <source>
        <dbReference type="ARBA" id="ARBA00023157"/>
    </source>
</evidence>
<dbReference type="InterPro" id="IPR001853">
    <property type="entry name" value="DSBA-like_thioredoxin_dom"/>
</dbReference>
<dbReference type="HOGENOM" id="CLU_000288_47_4_6"/>
<keyword evidence="2" id="KW-0560">Oxidoreductase</keyword>
<dbReference type="SUPFAM" id="SSF52833">
    <property type="entry name" value="Thioredoxin-like"/>
    <property type="match status" value="1"/>
</dbReference>
<dbReference type="InterPro" id="IPR041205">
    <property type="entry name" value="ScsC_N"/>
</dbReference>
<sequence length="239" mass="26746">MKKLLITLLLASSPVLAAPPFTPEQEVRIRELIRETLVENPKILAEAADAYDKQAQKEQGAVIAQVIEQNKAALFEDESSPRLGSKQAKVTLVNFTDYNCVYCKQFDPELEKLVKNYPDVAVVIKPLPYRSETSLTAARQALMFWREKPAQFWALHQRLMAKKGYHDEASIKAAEKKVGLSFIEPDRRSTETINSNLQLAQHLGVSGTPATLIGEQMVSGAIPYEQLEALVKVQLEQVK</sequence>
<name>D8MNR2_ERWBE</name>
<dbReference type="Gene3D" id="3.40.30.10">
    <property type="entry name" value="Glutaredoxin"/>
    <property type="match status" value="1"/>
</dbReference>
<dbReference type="eggNOG" id="COG1651">
    <property type="taxonomic scope" value="Bacteria"/>
</dbReference>
<dbReference type="PROSITE" id="PS00194">
    <property type="entry name" value="THIOREDOXIN_1"/>
    <property type="match status" value="1"/>
</dbReference>